<dbReference type="InterPro" id="IPR006694">
    <property type="entry name" value="Fatty_acid_hydroxylase"/>
</dbReference>
<keyword evidence="6" id="KW-0560">Oxidoreductase</keyword>
<feature type="transmembrane region" description="Helical" evidence="14">
    <location>
        <begin position="136"/>
        <end position="158"/>
    </location>
</feature>
<comment type="catalytic activity">
    <reaction evidence="13">
        <text>1-O-(1,2-saturated-alkyl)-sn-glycerol + (6R)-L-erythro-5,6,7,8-tetrahydrobiopterin + O2 = a 1-(1-hydroxyalkyl)-sn-glycerol + (6R)-L-erythro-6,7-dihydrobiopterin + H2O</text>
        <dbReference type="Rhea" id="RHEA:36255"/>
        <dbReference type="ChEBI" id="CHEBI:15377"/>
        <dbReference type="ChEBI" id="CHEBI:15379"/>
        <dbReference type="ChEBI" id="CHEBI:43120"/>
        <dbReference type="ChEBI" id="CHEBI:59560"/>
        <dbReference type="ChEBI" id="CHEBI:73418"/>
        <dbReference type="ChEBI" id="CHEBI:83957"/>
        <dbReference type="EC" id="1.14.16.5"/>
    </reaction>
</comment>
<evidence type="ECO:0000256" key="9">
    <source>
        <dbReference type="ARBA" id="ARBA00023136"/>
    </source>
</evidence>
<evidence type="ECO:0000256" key="6">
    <source>
        <dbReference type="ARBA" id="ARBA00023002"/>
    </source>
</evidence>
<evidence type="ECO:0000256" key="11">
    <source>
        <dbReference type="ARBA" id="ARBA00039026"/>
    </source>
</evidence>
<dbReference type="InterPro" id="IPR051689">
    <property type="entry name" value="Sterol_desaturase/TMEM195"/>
</dbReference>
<dbReference type="PANTHER" id="PTHR21624:SF1">
    <property type="entry name" value="ALKYLGLYCEROL MONOOXYGENASE"/>
    <property type="match status" value="1"/>
</dbReference>
<gene>
    <name evidence="17" type="ORF">C7M84_003694</name>
</gene>
<keyword evidence="17" id="KW-0503">Monooxygenase</keyword>
<sequence length="416" mass="47941">MTFPNYTNEAIPLFIAFIVLEWLVVKLKKLGKIRHNDFINSLSHGIVYDVFGVVFRSFTLWGYDWLYERRVIDLDWSSPVTWWVAALGVDLGYYWFHRATHEVNLIWASHQVHHSSEEYNLSTALRQSMFQRYFSFGVYQPLALLGVPLSAILVHAQFNLLYQFWIHTEVVKNCGPLEWVLNTPSHHRVHHGASKWCLDKNYAGVLIIWDRLFGTFEPERKDEKIAYGLVGQPQSQNVLWLQFFYFGAVFQKARSMSTCGDALRALFYGPGWFPGTPRLGDPDTFPDVRAPRAKYDPQLPLWQEVYVVVHFLVIMILHNIFISQSATLSWITVLMFFVFIFVSVGIIGAMYDGWWWAPLVEAARCVAYVAYARDMAVTNIVLLDTAILAYFAMSTLLWVSQSLAVVKATVKAAKLE</sequence>
<feature type="transmembrane region" description="Helical" evidence="14">
    <location>
        <begin position="79"/>
        <end position="96"/>
    </location>
</feature>
<comment type="cofactor">
    <cofactor evidence="1">
        <name>Fe cation</name>
        <dbReference type="ChEBI" id="CHEBI:24875"/>
    </cofactor>
</comment>
<evidence type="ECO:0000313" key="17">
    <source>
        <dbReference type="EMBL" id="ROT77651.1"/>
    </source>
</evidence>
<dbReference type="GO" id="GO:0050479">
    <property type="term" value="F:glyceryl-ether monooxygenase activity"/>
    <property type="evidence" value="ECO:0007669"/>
    <property type="project" value="UniProtKB-EC"/>
</dbReference>
<keyword evidence="4" id="KW-0256">Endoplasmic reticulum</keyword>
<evidence type="ECO:0000256" key="8">
    <source>
        <dbReference type="ARBA" id="ARBA00023098"/>
    </source>
</evidence>
<comment type="similarity">
    <text evidence="10">Belongs to the sterol desaturase family. TMEM195 subfamily.</text>
</comment>
<evidence type="ECO:0000256" key="14">
    <source>
        <dbReference type="SAM" id="Phobius"/>
    </source>
</evidence>
<feature type="transmembrane region" description="Helical" evidence="14">
    <location>
        <begin position="46"/>
        <end position="67"/>
    </location>
</feature>
<evidence type="ECO:0000256" key="12">
    <source>
        <dbReference type="ARBA" id="ARBA00040992"/>
    </source>
</evidence>
<evidence type="ECO:0000256" key="1">
    <source>
        <dbReference type="ARBA" id="ARBA00001962"/>
    </source>
</evidence>
<feature type="transmembrane region" description="Helical" evidence="14">
    <location>
        <begin position="6"/>
        <end position="25"/>
    </location>
</feature>
<proteinExistence type="inferred from homology"/>
<evidence type="ECO:0000256" key="2">
    <source>
        <dbReference type="ARBA" id="ARBA00004477"/>
    </source>
</evidence>
<dbReference type="GO" id="GO:0005789">
    <property type="term" value="C:endoplasmic reticulum membrane"/>
    <property type="evidence" value="ECO:0007669"/>
    <property type="project" value="UniProtKB-SubCell"/>
</dbReference>
<dbReference type="Pfam" id="PF24858">
    <property type="entry name" value="AGMP_C"/>
    <property type="match status" value="1"/>
</dbReference>
<keyword evidence="9 14" id="KW-0472">Membrane</keyword>
<keyword evidence="8" id="KW-0443">Lipid metabolism</keyword>
<feature type="transmembrane region" description="Helical" evidence="14">
    <location>
        <begin position="328"/>
        <end position="351"/>
    </location>
</feature>
<name>A0A423TMF7_PENVA</name>
<reference evidence="17 18" key="2">
    <citation type="submission" date="2019-01" db="EMBL/GenBank/DDBJ databases">
        <title>The decoding of complex shrimp genome reveals the adaptation for benthos swimmer, frequently molting mechanism and breeding impact on genome.</title>
        <authorList>
            <person name="Sun Y."/>
            <person name="Gao Y."/>
            <person name="Yu Y."/>
        </authorList>
    </citation>
    <scope>NUCLEOTIDE SEQUENCE [LARGE SCALE GENOMIC DNA]</scope>
    <source>
        <tissue evidence="17">Muscle</tissue>
    </source>
</reference>
<evidence type="ECO:0000256" key="7">
    <source>
        <dbReference type="ARBA" id="ARBA00023004"/>
    </source>
</evidence>
<reference evidence="17 18" key="1">
    <citation type="submission" date="2018-04" db="EMBL/GenBank/DDBJ databases">
        <authorList>
            <person name="Zhang X."/>
            <person name="Yuan J."/>
            <person name="Li F."/>
            <person name="Xiang J."/>
        </authorList>
    </citation>
    <scope>NUCLEOTIDE SEQUENCE [LARGE SCALE GENOMIC DNA]</scope>
    <source>
        <tissue evidence="17">Muscle</tissue>
    </source>
</reference>
<keyword evidence="7" id="KW-0408">Iron</keyword>
<feature type="transmembrane region" description="Helical" evidence="14">
    <location>
        <begin position="301"/>
        <end position="321"/>
    </location>
</feature>
<evidence type="ECO:0000256" key="3">
    <source>
        <dbReference type="ARBA" id="ARBA00022692"/>
    </source>
</evidence>
<dbReference type="STRING" id="6689.A0A423TMF7"/>
<dbReference type="EC" id="1.14.16.5" evidence="11"/>
<dbReference type="Proteomes" id="UP000283509">
    <property type="component" value="Unassembled WGS sequence"/>
</dbReference>
<dbReference type="OrthoDB" id="6354873at2759"/>
<evidence type="ECO:0000256" key="5">
    <source>
        <dbReference type="ARBA" id="ARBA00022989"/>
    </source>
</evidence>
<protein>
    <recommendedName>
        <fullName evidence="12">Alkylglycerol monooxygenase</fullName>
        <ecNumber evidence="11">1.14.16.5</ecNumber>
    </recommendedName>
</protein>
<comment type="subcellular location">
    <subcellularLocation>
        <location evidence="2">Endoplasmic reticulum membrane</location>
        <topology evidence="2">Multi-pass membrane protein</topology>
    </subcellularLocation>
</comment>
<dbReference type="GO" id="GO:0005506">
    <property type="term" value="F:iron ion binding"/>
    <property type="evidence" value="ECO:0007669"/>
    <property type="project" value="InterPro"/>
</dbReference>
<dbReference type="PANTHER" id="PTHR21624">
    <property type="entry name" value="STEROL DESATURASE-RELATED PROTEIN"/>
    <property type="match status" value="1"/>
</dbReference>
<feature type="transmembrane region" description="Helical" evidence="14">
    <location>
        <begin position="387"/>
        <end position="406"/>
    </location>
</feature>
<evidence type="ECO:0000259" key="15">
    <source>
        <dbReference type="Pfam" id="PF04116"/>
    </source>
</evidence>
<evidence type="ECO:0000256" key="4">
    <source>
        <dbReference type="ARBA" id="ARBA00022824"/>
    </source>
</evidence>
<dbReference type="EMBL" id="QCYY01001499">
    <property type="protein sequence ID" value="ROT77651.1"/>
    <property type="molecule type" value="Genomic_DNA"/>
</dbReference>
<evidence type="ECO:0000256" key="13">
    <source>
        <dbReference type="ARBA" id="ARBA00047556"/>
    </source>
</evidence>
<feature type="domain" description="Alkylglycerol monooxygenase C-terminal" evidence="16">
    <location>
        <begin position="304"/>
        <end position="374"/>
    </location>
</feature>
<dbReference type="GO" id="GO:0006643">
    <property type="term" value="P:membrane lipid metabolic process"/>
    <property type="evidence" value="ECO:0007669"/>
    <property type="project" value="TreeGrafter"/>
</dbReference>
<evidence type="ECO:0000259" key="16">
    <source>
        <dbReference type="Pfam" id="PF24858"/>
    </source>
</evidence>
<organism evidence="17 18">
    <name type="scientific">Penaeus vannamei</name>
    <name type="common">Whiteleg shrimp</name>
    <name type="synonym">Litopenaeus vannamei</name>
    <dbReference type="NCBI Taxonomy" id="6689"/>
    <lineage>
        <taxon>Eukaryota</taxon>
        <taxon>Metazoa</taxon>
        <taxon>Ecdysozoa</taxon>
        <taxon>Arthropoda</taxon>
        <taxon>Crustacea</taxon>
        <taxon>Multicrustacea</taxon>
        <taxon>Malacostraca</taxon>
        <taxon>Eumalacostraca</taxon>
        <taxon>Eucarida</taxon>
        <taxon>Decapoda</taxon>
        <taxon>Dendrobranchiata</taxon>
        <taxon>Penaeoidea</taxon>
        <taxon>Penaeidae</taxon>
        <taxon>Penaeus</taxon>
    </lineage>
</organism>
<keyword evidence="5 14" id="KW-1133">Transmembrane helix</keyword>
<dbReference type="GO" id="GO:0008610">
    <property type="term" value="P:lipid biosynthetic process"/>
    <property type="evidence" value="ECO:0007669"/>
    <property type="project" value="InterPro"/>
</dbReference>
<accession>A0A423TMF7</accession>
<evidence type="ECO:0000256" key="10">
    <source>
        <dbReference type="ARBA" id="ARBA00038190"/>
    </source>
</evidence>
<keyword evidence="18" id="KW-1185">Reference proteome</keyword>
<comment type="caution">
    <text evidence="17">The sequence shown here is derived from an EMBL/GenBank/DDBJ whole genome shotgun (WGS) entry which is preliminary data.</text>
</comment>
<dbReference type="InterPro" id="IPR056853">
    <property type="entry name" value="AGMP_C"/>
</dbReference>
<evidence type="ECO:0000313" key="18">
    <source>
        <dbReference type="Proteomes" id="UP000283509"/>
    </source>
</evidence>
<dbReference type="AlphaFoldDB" id="A0A423TMF7"/>
<dbReference type="Pfam" id="PF04116">
    <property type="entry name" value="FA_hydroxylase"/>
    <property type="match status" value="1"/>
</dbReference>
<feature type="domain" description="Fatty acid hydroxylase" evidence="15">
    <location>
        <begin position="83"/>
        <end position="215"/>
    </location>
</feature>
<keyword evidence="3 14" id="KW-0812">Transmembrane</keyword>